<evidence type="ECO:0000313" key="2">
    <source>
        <dbReference type="Proteomes" id="UP000308600"/>
    </source>
</evidence>
<keyword evidence="2" id="KW-1185">Reference proteome</keyword>
<reference evidence="1 2" key="1">
    <citation type="journal article" date="2019" name="Nat. Ecol. Evol.">
        <title>Megaphylogeny resolves global patterns of mushroom evolution.</title>
        <authorList>
            <person name="Varga T."/>
            <person name="Krizsan K."/>
            <person name="Foldi C."/>
            <person name="Dima B."/>
            <person name="Sanchez-Garcia M."/>
            <person name="Sanchez-Ramirez S."/>
            <person name="Szollosi G.J."/>
            <person name="Szarkandi J.G."/>
            <person name="Papp V."/>
            <person name="Albert L."/>
            <person name="Andreopoulos W."/>
            <person name="Angelini C."/>
            <person name="Antonin V."/>
            <person name="Barry K.W."/>
            <person name="Bougher N.L."/>
            <person name="Buchanan P."/>
            <person name="Buyck B."/>
            <person name="Bense V."/>
            <person name="Catcheside P."/>
            <person name="Chovatia M."/>
            <person name="Cooper J."/>
            <person name="Damon W."/>
            <person name="Desjardin D."/>
            <person name="Finy P."/>
            <person name="Geml J."/>
            <person name="Haridas S."/>
            <person name="Hughes K."/>
            <person name="Justo A."/>
            <person name="Karasinski D."/>
            <person name="Kautmanova I."/>
            <person name="Kiss B."/>
            <person name="Kocsube S."/>
            <person name="Kotiranta H."/>
            <person name="LaButti K.M."/>
            <person name="Lechner B.E."/>
            <person name="Liimatainen K."/>
            <person name="Lipzen A."/>
            <person name="Lukacs Z."/>
            <person name="Mihaltcheva S."/>
            <person name="Morgado L.N."/>
            <person name="Niskanen T."/>
            <person name="Noordeloos M.E."/>
            <person name="Ohm R.A."/>
            <person name="Ortiz-Santana B."/>
            <person name="Ovrebo C."/>
            <person name="Racz N."/>
            <person name="Riley R."/>
            <person name="Savchenko A."/>
            <person name="Shiryaev A."/>
            <person name="Soop K."/>
            <person name="Spirin V."/>
            <person name="Szebenyi C."/>
            <person name="Tomsovsky M."/>
            <person name="Tulloss R.E."/>
            <person name="Uehling J."/>
            <person name="Grigoriev I.V."/>
            <person name="Vagvolgyi C."/>
            <person name="Papp T."/>
            <person name="Martin F.M."/>
            <person name="Miettinen O."/>
            <person name="Hibbett D.S."/>
            <person name="Nagy L.G."/>
        </authorList>
    </citation>
    <scope>NUCLEOTIDE SEQUENCE [LARGE SCALE GENOMIC DNA]</scope>
    <source>
        <strain evidence="1 2">NL-1719</strain>
    </source>
</reference>
<dbReference type="Proteomes" id="UP000308600">
    <property type="component" value="Unassembled WGS sequence"/>
</dbReference>
<accession>A0ACD3B0W2</accession>
<proteinExistence type="predicted"/>
<organism evidence="1 2">
    <name type="scientific">Pluteus cervinus</name>
    <dbReference type="NCBI Taxonomy" id="181527"/>
    <lineage>
        <taxon>Eukaryota</taxon>
        <taxon>Fungi</taxon>
        <taxon>Dikarya</taxon>
        <taxon>Basidiomycota</taxon>
        <taxon>Agaricomycotina</taxon>
        <taxon>Agaricomycetes</taxon>
        <taxon>Agaricomycetidae</taxon>
        <taxon>Agaricales</taxon>
        <taxon>Pluteineae</taxon>
        <taxon>Pluteaceae</taxon>
        <taxon>Pluteus</taxon>
    </lineage>
</organism>
<evidence type="ECO:0000313" key="1">
    <source>
        <dbReference type="EMBL" id="TFK71209.1"/>
    </source>
</evidence>
<protein>
    <submittedName>
        <fullName evidence="1">Uncharacterized protein</fullName>
    </submittedName>
</protein>
<sequence length="146" mass="16712">MIVLLLLIPVVNVLSFIYLIDWVRPLGRAPEVQQALLALDVAQINQRRAEEELEDLMREKTSPVTLKFKIESMIDRVSSMGARLAMMPKICEEVISKTSEFKTFLDTKQSNDLEFMQDEMKGLELYADKLCRPVRSAFLVFATAVE</sequence>
<name>A0ACD3B0W2_9AGAR</name>
<dbReference type="EMBL" id="ML208301">
    <property type="protein sequence ID" value="TFK71209.1"/>
    <property type="molecule type" value="Genomic_DNA"/>
</dbReference>
<gene>
    <name evidence="1" type="ORF">BDN72DRAFT_475072</name>
</gene>